<dbReference type="PANTHER" id="PTHR10000:SF8">
    <property type="entry name" value="HAD SUPERFAMILY HYDROLASE-LIKE, TYPE 3"/>
    <property type="match status" value="1"/>
</dbReference>
<evidence type="ECO:0000256" key="1">
    <source>
        <dbReference type="ARBA" id="ARBA00001946"/>
    </source>
</evidence>
<dbReference type="Proteomes" id="UP000295757">
    <property type="component" value="Unassembled WGS sequence"/>
</dbReference>
<dbReference type="SFLD" id="SFLDG01140">
    <property type="entry name" value="C2.B:_Phosphomannomutase_and_P"/>
    <property type="match status" value="1"/>
</dbReference>
<dbReference type="Pfam" id="PF08282">
    <property type="entry name" value="Hydrolase_3"/>
    <property type="match status" value="1"/>
</dbReference>
<dbReference type="NCBIfam" id="TIGR01484">
    <property type="entry name" value="HAD-SF-IIB"/>
    <property type="match status" value="1"/>
</dbReference>
<protein>
    <recommendedName>
        <fullName evidence="5">Haloacid dehalogenase</fullName>
    </recommendedName>
</protein>
<comment type="caution">
    <text evidence="3">The sequence shown here is derived from an EMBL/GenBank/DDBJ whole genome shotgun (WGS) entry which is preliminary data.</text>
</comment>
<dbReference type="NCBIfam" id="TIGR00099">
    <property type="entry name" value="Cof-subfamily"/>
    <property type="match status" value="1"/>
</dbReference>
<dbReference type="InterPro" id="IPR006379">
    <property type="entry name" value="HAD-SF_hydro_IIB"/>
</dbReference>
<dbReference type="PANTHER" id="PTHR10000">
    <property type="entry name" value="PHOSPHOSERINE PHOSPHATASE"/>
    <property type="match status" value="1"/>
</dbReference>
<proteinExistence type="inferred from homology"/>
<organism evidence="3 4">
    <name type="scientific">Mycoplasmopsis mustelae</name>
    <dbReference type="NCBI Taxonomy" id="171289"/>
    <lineage>
        <taxon>Bacteria</taxon>
        <taxon>Bacillati</taxon>
        <taxon>Mycoplasmatota</taxon>
        <taxon>Mycoplasmoidales</taxon>
        <taxon>Metamycoplasmataceae</taxon>
        <taxon>Mycoplasmopsis</taxon>
    </lineage>
</organism>
<evidence type="ECO:0000256" key="2">
    <source>
        <dbReference type="ARBA" id="ARBA00034778"/>
    </source>
</evidence>
<dbReference type="RefSeq" id="WP_134110584.1">
    <property type="nucleotide sequence ID" value="NZ_SOCN01000001.1"/>
</dbReference>
<reference evidence="3 4" key="1">
    <citation type="submission" date="2019-03" db="EMBL/GenBank/DDBJ databases">
        <title>Genomic Encyclopedia of Archaeal and Bacterial Type Strains, Phase II (KMG-II): from individual species to whole genera.</title>
        <authorList>
            <person name="Goeker M."/>
        </authorList>
    </citation>
    <scope>NUCLEOTIDE SEQUENCE [LARGE SCALE GENOMIC DNA]</scope>
    <source>
        <strain evidence="3 4">ATCC 35214</strain>
    </source>
</reference>
<keyword evidence="4" id="KW-1185">Reference proteome</keyword>
<dbReference type="GO" id="GO:0000287">
    <property type="term" value="F:magnesium ion binding"/>
    <property type="evidence" value="ECO:0007669"/>
    <property type="project" value="TreeGrafter"/>
</dbReference>
<accession>A0A4R7UEK7</accession>
<dbReference type="Gene3D" id="3.40.50.1000">
    <property type="entry name" value="HAD superfamily/HAD-like"/>
    <property type="match status" value="1"/>
</dbReference>
<comment type="similarity">
    <text evidence="2">Belongs to the HAD-like hydrolase superfamily. Cof family.</text>
</comment>
<name>A0A4R7UEK7_9BACT</name>
<gene>
    <name evidence="3" type="ORF">BCF59_0323</name>
</gene>
<dbReference type="SFLD" id="SFLDS00003">
    <property type="entry name" value="Haloacid_Dehalogenase"/>
    <property type="match status" value="1"/>
</dbReference>
<evidence type="ECO:0000313" key="3">
    <source>
        <dbReference type="EMBL" id="TDV24361.1"/>
    </source>
</evidence>
<comment type="cofactor">
    <cofactor evidence="1">
        <name>Mg(2+)</name>
        <dbReference type="ChEBI" id="CHEBI:18420"/>
    </cofactor>
</comment>
<dbReference type="GO" id="GO:0016791">
    <property type="term" value="F:phosphatase activity"/>
    <property type="evidence" value="ECO:0007669"/>
    <property type="project" value="UniProtKB-ARBA"/>
</dbReference>
<dbReference type="EMBL" id="SOCN01000001">
    <property type="protein sequence ID" value="TDV24361.1"/>
    <property type="molecule type" value="Genomic_DNA"/>
</dbReference>
<evidence type="ECO:0008006" key="5">
    <source>
        <dbReference type="Google" id="ProtNLM"/>
    </source>
</evidence>
<dbReference type="AlphaFoldDB" id="A0A4R7UEK7"/>
<dbReference type="InterPro" id="IPR000150">
    <property type="entry name" value="Cof"/>
</dbReference>
<dbReference type="Gene3D" id="3.30.1240.10">
    <property type="match status" value="1"/>
</dbReference>
<dbReference type="OrthoDB" id="9810101at2"/>
<dbReference type="GO" id="GO:0005829">
    <property type="term" value="C:cytosol"/>
    <property type="evidence" value="ECO:0007669"/>
    <property type="project" value="TreeGrafter"/>
</dbReference>
<dbReference type="InterPro" id="IPR023214">
    <property type="entry name" value="HAD_sf"/>
</dbReference>
<dbReference type="SUPFAM" id="SSF56784">
    <property type="entry name" value="HAD-like"/>
    <property type="match status" value="1"/>
</dbReference>
<sequence length="279" mass="32440">MKKWAIFSDVDGTIYPFPNKKLSDVNQKKIWEVQEKGVEFIINTGNAPYQKIQKLADWANSRYIVCSNGALIFDNKEKQILNIEYIPFTEAEKIWKLAEELKVGLYYFGTHRYFLKDVTTSFKKFISDFAEYNQWIETGEIPKDLHKIESYGNPDVMKKFFELAKERNINLNIVYLGGHIEITKSGISKGSGIQWVCKNILNEDVENVMAIGDSQNDISMFEIVGYSYAMENTDAYSRQFAKYFTSSVEQNGLAEAIDDYLYRSDFELKRMISQQKKQK</sequence>
<dbReference type="InterPro" id="IPR036412">
    <property type="entry name" value="HAD-like_sf"/>
</dbReference>
<evidence type="ECO:0000313" key="4">
    <source>
        <dbReference type="Proteomes" id="UP000295757"/>
    </source>
</evidence>